<dbReference type="AlphaFoldDB" id="A0A8J6KPE3"/>
<dbReference type="InterPro" id="IPR036322">
    <property type="entry name" value="WD40_repeat_dom_sf"/>
</dbReference>
<reference evidence="6" key="1">
    <citation type="submission" date="2020-03" db="EMBL/GenBank/DDBJ databases">
        <title>Studies in the Genomics of Life Span.</title>
        <authorList>
            <person name="Glass D."/>
        </authorList>
    </citation>
    <scope>NUCLEOTIDE SEQUENCE</scope>
    <source>
        <strain evidence="6">LTLLF</strain>
        <tissue evidence="6">Muscle</tissue>
    </source>
</reference>
<sequence length="871" mass="95827">MPLGLVVEGLAVVVFPADWLLVLFLQSALVGAVPPWLCTATLPLVGAGWRCGCVPFSARCTPVGTDLRLFPATASHFPPPPPVKSPSLLSPKSNQGPLPCGKSKEPPPPSISSKKSSFGLFLSLFKQETENTAQKAGNESPVQELRQDVSKKIIESIIEESQKVLQSEDDSLDSKGRGLSDQATASSSVAETDFSDIPGLLSIEHELQHDSEKADSPTVFEEAELEAQRCFPSEDSSEKTVDETANVAEGSSAEQLDVSELETEILSKEAMEVKESHILDPASSDSLSAKDFAAAEEVAPAKPPRHLTPEPDIVASTKKPVPARPPPPTNFPPSRPPPPTRPAPPPRKKKSELELEALKTPDLDPKDNITSDSLLTANVASESTVRDSQPSLDLASATSGDKIVTAQENGKAPDLQTVAGEVMGPQRPRSNSGRELTDEEILASVMIKNLDTGEEIPLSLAEEKLPTGINPLTLHIMRRTKEYVSNDATQSDDEEKLQSQQTDTDGGRLKQKTTQLKKFLGKSVKRAKHLAEEYGERAINKVKSVRDEVFHTDQDDPSSSDDEGMPYTRPVKFKAAHGFKGPYDFDQIKVVQDLSGEHMVCSGTDEDTDDKNAPFRQRPFCKYKGHTADLLDLSWSKDDRYFLSGSLDGKLRLWNIPDKKVALWNEVDGQTKLITAANFCQNGKYAVIGTYDGRCIFYDTEHLKYHTQIHVRSTRGRNKVGRKITGIEPLPGENKILVTSNDSRIRLYDLRDLSLSMKYKGYVNSSSQIKASFSHDFTYLVSGSEDKYVYIWSTYHDLSKFTSVRRDRNDFWEGIKAHNAVVTSAIFAPNPSLMLSLDIQTEKLEGTSEDAEVLDSTSTGRCLYFICPVFF</sequence>
<dbReference type="SMART" id="SM00320">
    <property type="entry name" value="WD40"/>
    <property type="match status" value="4"/>
</dbReference>
<organism evidence="6 7">
    <name type="scientific">Microtus ochrogaster</name>
    <name type="common">Prairie vole</name>
    <dbReference type="NCBI Taxonomy" id="79684"/>
    <lineage>
        <taxon>Eukaryota</taxon>
        <taxon>Metazoa</taxon>
        <taxon>Chordata</taxon>
        <taxon>Craniata</taxon>
        <taxon>Vertebrata</taxon>
        <taxon>Euteleostomi</taxon>
        <taxon>Mammalia</taxon>
        <taxon>Eutheria</taxon>
        <taxon>Euarchontoglires</taxon>
        <taxon>Glires</taxon>
        <taxon>Rodentia</taxon>
        <taxon>Myomorpha</taxon>
        <taxon>Muroidea</taxon>
        <taxon>Cricetidae</taxon>
        <taxon>Arvicolinae</taxon>
        <taxon>Microtus</taxon>
    </lineage>
</organism>
<feature type="compositionally biased region" description="Low complexity" evidence="5">
    <location>
        <begin position="290"/>
        <end position="300"/>
    </location>
</feature>
<keyword evidence="3" id="KW-0677">Repeat</keyword>
<dbReference type="SUPFAM" id="SSF50978">
    <property type="entry name" value="WD40 repeat-like"/>
    <property type="match status" value="1"/>
</dbReference>
<dbReference type="Gene3D" id="2.130.10.10">
    <property type="entry name" value="YVTN repeat-like/Quinoprotein amine dehydrogenase"/>
    <property type="match status" value="1"/>
</dbReference>
<feature type="compositionally biased region" description="Basic and acidic residues" evidence="5">
    <location>
        <begin position="206"/>
        <end position="215"/>
    </location>
</feature>
<feature type="region of interest" description="Disordered" evidence="5">
    <location>
        <begin position="206"/>
        <end position="260"/>
    </location>
</feature>
<dbReference type="PANTHER" id="PTHR14221:SF0">
    <property type="entry name" value="WD REPEAT-CONTAINING PROTEIN 44"/>
    <property type="match status" value="1"/>
</dbReference>
<feature type="region of interest" description="Disordered" evidence="5">
    <location>
        <begin position="163"/>
        <end position="191"/>
    </location>
</feature>
<feature type="region of interest" description="Disordered" evidence="5">
    <location>
        <begin position="80"/>
        <end position="114"/>
    </location>
</feature>
<gene>
    <name evidence="6" type="ORF">LTLLF_179455</name>
</gene>
<evidence type="ECO:0000256" key="5">
    <source>
        <dbReference type="SAM" id="MobiDB-lite"/>
    </source>
</evidence>
<evidence type="ECO:0000256" key="2">
    <source>
        <dbReference type="ARBA" id="ARBA00022574"/>
    </source>
</evidence>
<feature type="compositionally biased region" description="Polar residues" evidence="5">
    <location>
        <begin position="181"/>
        <end position="190"/>
    </location>
</feature>
<dbReference type="PROSITE" id="PS50082">
    <property type="entry name" value="WD_REPEATS_2"/>
    <property type="match status" value="2"/>
</dbReference>
<accession>A0A8J6KPE3</accession>
<keyword evidence="2 4" id="KW-0853">WD repeat</keyword>
<evidence type="ECO:0000313" key="6">
    <source>
        <dbReference type="EMBL" id="KAH0505118.1"/>
    </source>
</evidence>
<proteinExistence type="predicted"/>
<feature type="repeat" description="WD" evidence="4">
    <location>
        <begin position="623"/>
        <end position="656"/>
    </location>
</feature>
<dbReference type="InterPro" id="IPR015943">
    <property type="entry name" value="WD40/YVTN_repeat-like_dom_sf"/>
</dbReference>
<feature type="region of interest" description="Disordered" evidence="5">
    <location>
        <begin position="485"/>
        <end position="511"/>
    </location>
</feature>
<dbReference type="PANTHER" id="PTHR14221">
    <property type="entry name" value="WD REPEAT DOMAIN 44"/>
    <property type="match status" value="1"/>
</dbReference>
<dbReference type="InterPro" id="IPR001680">
    <property type="entry name" value="WD40_rpt"/>
</dbReference>
<evidence type="ECO:0000313" key="7">
    <source>
        <dbReference type="Proteomes" id="UP000710432"/>
    </source>
</evidence>
<evidence type="ECO:0000256" key="1">
    <source>
        <dbReference type="ARBA" id="ARBA00021207"/>
    </source>
</evidence>
<feature type="repeat" description="WD" evidence="4">
    <location>
        <begin position="772"/>
        <end position="793"/>
    </location>
</feature>
<protein>
    <recommendedName>
        <fullName evidence="1">WD repeat-containing protein 44</fullName>
    </recommendedName>
</protein>
<evidence type="ECO:0000256" key="3">
    <source>
        <dbReference type="ARBA" id="ARBA00022737"/>
    </source>
</evidence>
<feature type="region of interest" description="Disordered" evidence="5">
    <location>
        <begin position="546"/>
        <end position="567"/>
    </location>
</feature>
<feature type="compositionally biased region" description="Basic and acidic residues" evidence="5">
    <location>
        <begin position="351"/>
        <end position="369"/>
    </location>
</feature>
<dbReference type="InterPro" id="IPR040324">
    <property type="entry name" value="WDR44/Dgr2"/>
</dbReference>
<dbReference type="Proteomes" id="UP000710432">
    <property type="component" value="Unassembled WGS sequence"/>
</dbReference>
<feature type="compositionally biased region" description="Polar residues" evidence="5">
    <location>
        <begin position="370"/>
        <end position="399"/>
    </location>
</feature>
<comment type="caution">
    <text evidence="6">The sequence shown here is derived from an EMBL/GenBank/DDBJ whole genome shotgun (WGS) entry which is preliminary data.</text>
</comment>
<feature type="region of interest" description="Disordered" evidence="5">
    <location>
        <begin position="290"/>
        <end position="438"/>
    </location>
</feature>
<name>A0A8J6KPE3_MICOH</name>
<dbReference type="EMBL" id="JAATJU010024700">
    <property type="protein sequence ID" value="KAH0505118.1"/>
    <property type="molecule type" value="Genomic_DNA"/>
</dbReference>
<feature type="compositionally biased region" description="Pro residues" evidence="5">
    <location>
        <begin position="322"/>
        <end position="345"/>
    </location>
</feature>
<feature type="compositionally biased region" description="Acidic residues" evidence="5">
    <location>
        <begin position="555"/>
        <end position="564"/>
    </location>
</feature>
<dbReference type="Pfam" id="PF00400">
    <property type="entry name" value="WD40"/>
    <property type="match status" value="2"/>
</dbReference>
<evidence type="ECO:0000256" key="4">
    <source>
        <dbReference type="PROSITE-ProRule" id="PRU00221"/>
    </source>
</evidence>
<dbReference type="PROSITE" id="PS50294">
    <property type="entry name" value="WD_REPEATS_REGION"/>
    <property type="match status" value="1"/>
</dbReference>